<protein>
    <recommendedName>
        <fullName evidence="1">Murein peptide amidase A</fullName>
        <ecNumber evidence="1">3.4.17.-</ecNumber>
    </recommendedName>
    <alternativeName>
        <fullName evidence="1">Gamma-D-Glu-Dap amidase</fullName>
    </alternativeName>
    <alternativeName>
        <fullName evidence="1">Zinc metallocarboxypeptidase MpaA</fullName>
    </alternativeName>
</protein>
<dbReference type="InterPro" id="IPR000834">
    <property type="entry name" value="Peptidase_M14"/>
</dbReference>
<dbReference type="Gene3D" id="3.40.630.10">
    <property type="entry name" value="Zn peptidases"/>
    <property type="match status" value="1"/>
</dbReference>
<sequence>MTTQRPRPLRGLLPASPRPYGKSVLGAPLLWFPAPRRSPHTGLIIAATHGDENAACVTLSCALRTLEAELRRHHVLLAVNPDGCQLGLRANARGVDLNRNFPSRNWQPGQTVYRWNSQATQRDVRLSTGQHPGSEPETAALCQLIEDIRPAWVVSFHDPLACIEDPGNSALGNWMADAFGLPLVTSVGYATPGSFGSWCADRSLPCITAELPPISADDASERYLHPMTALLQWS</sequence>
<evidence type="ECO:0000259" key="3">
    <source>
        <dbReference type="PROSITE" id="PS52035"/>
    </source>
</evidence>
<dbReference type="SUPFAM" id="SSF53187">
    <property type="entry name" value="Zn-dependent exopeptidases"/>
    <property type="match status" value="1"/>
</dbReference>
<keyword evidence="1" id="KW-0378">Hydrolase</keyword>
<dbReference type="GO" id="GO:0006508">
    <property type="term" value="P:proteolysis"/>
    <property type="evidence" value="ECO:0007669"/>
    <property type="project" value="UniProtKB-KW"/>
</dbReference>
<dbReference type="GO" id="GO:0008270">
    <property type="term" value="F:zinc ion binding"/>
    <property type="evidence" value="ECO:0007669"/>
    <property type="project" value="UniProtKB-UniRule"/>
</dbReference>
<dbReference type="GO" id="GO:0061473">
    <property type="term" value="F:murein tripeptide carboxypeptidase activity"/>
    <property type="evidence" value="ECO:0007669"/>
    <property type="project" value="UniProtKB-UniRule"/>
</dbReference>
<dbReference type="InterPro" id="IPR043691">
    <property type="entry name" value="MpaA"/>
</dbReference>
<dbReference type="OrthoDB" id="9779324at2"/>
<dbReference type="GO" id="GO:0005737">
    <property type="term" value="C:cytoplasm"/>
    <property type="evidence" value="ECO:0007669"/>
    <property type="project" value="UniProtKB-SubCell"/>
</dbReference>
<keyword evidence="1" id="KW-0645">Protease</keyword>
<dbReference type="EMBL" id="CP001560">
    <property type="protein sequence ID" value="AFJ47078.1"/>
    <property type="molecule type" value="Genomic_DNA"/>
</dbReference>
<organism evidence="4 5">
    <name type="scientific">Shimwellia blattae (strain ATCC 29907 / DSM 4481 / JCM 1650 / NBRC 105725 / CDC 9005-74)</name>
    <name type="common">Escherichia blattae</name>
    <dbReference type="NCBI Taxonomy" id="630626"/>
    <lineage>
        <taxon>Bacteria</taxon>
        <taxon>Pseudomonadati</taxon>
        <taxon>Pseudomonadota</taxon>
        <taxon>Gammaproteobacteria</taxon>
        <taxon>Enterobacterales</taxon>
        <taxon>Enterobacteriaceae</taxon>
        <taxon>Shimwellia</taxon>
    </lineage>
</organism>
<comment type="subcellular location">
    <subcellularLocation>
        <location evidence="1">Cytoplasm</location>
    </subcellularLocation>
</comment>
<accession>K6VVN8</accession>
<dbReference type="Pfam" id="PF00246">
    <property type="entry name" value="Peptidase_M14"/>
    <property type="match status" value="1"/>
</dbReference>
<name>I2B974_SHIBC</name>
<comment type="pathway">
    <text evidence="1">Cell wall degradation; peptidoglycan degradation.</text>
</comment>
<comment type="similarity">
    <text evidence="1 2">Belongs to the peptidase M14 family.</text>
</comment>
<evidence type="ECO:0000256" key="1">
    <source>
        <dbReference type="HAMAP-Rule" id="MF_02211"/>
    </source>
</evidence>
<dbReference type="EC" id="3.4.17.-" evidence="1"/>
<dbReference type="HAMAP" id="MF_02211">
    <property type="entry name" value="MpaA_carboxypeptidase"/>
    <property type="match status" value="1"/>
</dbReference>
<dbReference type="STRING" id="630626.EBL_c19870"/>
<feature type="domain" description="Peptidase M14" evidence="3">
    <location>
        <begin position="1"/>
        <end position="234"/>
    </location>
</feature>
<keyword evidence="1" id="KW-0963">Cytoplasm</keyword>
<dbReference type="RefSeq" id="WP_002440910.1">
    <property type="nucleotide sequence ID" value="NC_017910.1"/>
</dbReference>
<comment type="subunit">
    <text evidence="1">Homodimer.</text>
</comment>
<proteinExistence type="inferred from homology"/>
<comment type="catalytic activity">
    <reaction evidence="1">
        <text>L-alanyl-gamma-D-glutamyl-meso-2,6-diaminopimelate + H2O = L-alanyl-D-glutamate + meso-2,6-diaminopimelate</text>
        <dbReference type="Rhea" id="RHEA:28398"/>
        <dbReference type="ChEBI" id="CHEBI:15377"/>
        <dbReference type="ChEBI" id="CHEBI:57791"/>
        <dbReference type="ChEBI" id="CHEBI:61395"/>
        <dbReference type="ChEBI" id="CHEBI:61401"/>
    </reaction>
</comment>
<dbReference type="PROSITE" id="PS52035">
    <property type="entry name" value="PEPTIDASE_M14"/>
    <property type="match status" value="1"/>
</dbReference>
<comment type="cofactor">
    <cofactor evidence="1">
        <name>Zn(2+)</name>
        <dbReference type="ChEBI" id="CHEBI:29105"/>
    </cofactor>
    <text evidence="1">Binds 1 zinc ion per subunit.</text>
</comment>
<evidence type="ECO:0000256" key="2">
    <source>
        <dbReference type="PROSITE-ProRule" id="PRU01379"/>
    </source>
</evidence>
<dbReference type="MEROPS" id="M14.034"/>
<evidence type="ECO:0000313" key="4">
    <source>
        <dbReference type="EMBL" id="AFJ47078.1"/>
    </source>
</evidence>
<dbReference type="GO" id="GO:0016998">
    <property type="term" value="P:cell wall macromolecule catabolic process"/>
    <property type="evidence" value="ECO:0007669"/>
    <property type="project" value="UniProtKB-UniPathway"/>
</dbReference>
<dbReference type="GO" id="GO:0071555">
    <property type="term" value="P:cell wall organization"/>
    <property type="evidence" value="ECO:0007669"/>
    <property type="project" value="UniProtKB-KW"/>
</dbReference>
<feature type="active site" description="Proton donor/acceptor" evidence="2">
    <location>
        <position position="210"/>
    </location>
</feature>
<reference evidence="4 5" key="1">
    <citation type="journal article" date="2012" name="J. Bacteriol.">
        <title>Complete genome sequence of the B12-producing Shimwellia blattae strain DSM 4481, isolated from a cockroach.</title>
        <authorList>
            <person name="Brzuszkiewicz E."/>
            <person name="Waschkowitz T."/>
            <person name="Wiezer A."/>
            <person name="Daniel R."/>
        </authorList>
    </citation>
    <scope>NUCLEOTIDE SEQUENCE [LARGE SCALE GENOMIC DNA]</scope>
    <source>
        <strain evidence="5">ATCC 29907 / DSM 4481 / JCM 1650 / NBRC 105725 / CDC 9005-74</strain>
    </source>
</reference>
<dbReference type="eggNOG" id="COG2866">
    <property type="taxonomic scope" value="Bacteria"/>
</dbReference>
<accession>I2B974</accession>
<feature type="binding site" evidence="1">
    <location>
        <position position="157"/>
    </location>
    <ligand>
        <name>Zn(2+)</name>
        <dbReference type="ChEBI" id="CHEBI:29105"/>
        <note>catalytic</note>
    </ligand>
</feature>
<feature type="binding site" evidence="1">
    <location>
        <position position="52"/>
    </location>
    <ligand>
        <name>Zn(2+)</name>
        <dbReference type="ChEBI" id="CHEBI:29105"/>
        <note>catalytic</note>
    </ligand>
</feature>
<dbReference type="NCBIfam" id="NF007897">
    <property type="entry name" value="PRK10602.1"/>
    <property type="match status" value="1"/>
</dbReference>
<dbReference type="GO" id="GO:0004040">
    <property type="term" value="F:amidase activity"/>
    <property type="evidence" value="ECO:0007669"/>
    <property type="project" value="InterPro"/>
</dbReference>
<keyword evidence="1" id="KW-0482">Metalloprotease</keyword>
<keyword evidence="1" id="KW-0479">Metal-binding</keyword>
<comment type="function">
    <text evidence="1">Involved in muropeptide degradation. Catalyzes the hydrolysis of the gamma-D-glutamyl-diaminopimelic acid (gamma-D-Glu-Dap) amide bond in the murein tripeptide L-alanyl-gamma-D-glutamyl-meso-diaminopimelic acid, leading to the formation of L-Ala-gamma-D-Glu and Dap.</text>
</comment>
<evidence type="ECO:0000313" key="5">
    <source>
        <dbReference type="Proteomes" id="UP000001955"/>
    </source>
</evidence>
<dbReference type="GO" id="GO:0009253">
    <property type="term" value="P:peptidoglycan catabolic process"/>
    <property type="evidence" value="ECO:0007669"/>
    <property type="project" value="UniProtKB-UniRule"/>
</dbReference>
<dbReference type="UniPathway" id="UPA00549"/>
<dbReference type="KEGG" id="ebt:EBL_c19870"/>
<keyword evidence="5" id="KW-1185">Reference proteome</keyword>
<keyword evidence="1" id="KW-0121">Carboxypeptidase</keyword>
<dbReference type="AlphaFoldDB" id="I2B974"/>
<dbReference type="HOGENOM" id="CLU_102905_0_0_6"/>
<gene>
    <name evidence="1" type="primary">mpaA</name>
    <name evidence="4" type="ordered locus">EBL_c19870</name>
</gene>
<keyword evidence="1" id="KW-0862">Zinc</keyword>
<feature type="binding site" evidence="1">
    <location>
        <position position="49"/>
    </location>
    <ligand>
        <name>Zn(2+)</name>
        <dbReference type="ChEBI" id="CHEBI:29105"/>
        <note>catalytic</note>
    </ligand>
</feature>
<dbReference type="PATRIC" id="fig|630626.3.peg.1933"/>
<dbReference type="Proteomes" id="UP000001955">
    <property type="component" value="Chromosome"/>
</dbReference>
<keyword evidence="1" id="KW-0961">Cell wall biogenesis/degradation</keyword>